<dbReference type="AlphaFoldDB" id="A0A9J6FC61"/>
<dbReference type="PROSITE" id="PS51257">
    <property type="entry name" value="PROKAR_LIPOPROTEIN"/>
    <property type="match status" value="1"/>
</dbReference>
<evidence type="ECO:0000313" key="3">
    <source>
        <dbReference type="EMBL" id="KAH9360184.1"/>
    </source>
</evidence>
<name>A0A9J6FC61_HAELO</name>
<feature type="region of interest" description="Disordered" evidence="1">
    <location>
        <begin position="121"/>
        <end position="147"/>
    </location>
</feature>
<dbReference type="PROSITE" id="PS50106">
    <property type="entry name" value="PDZ"/>
    <property type="match status" value="1"/>
</dbReference>
<dbReference type="GO" id="GO:0007098">
    <property type="term" value="P:centrosome cycle"/>
    <property type="evidence" value="ECO:0007669"/>
    <property type="project" value="TreeGrafter"/>
</dbReference>
<dbReference type="PANTHER" id="PTHR14102:SF11">
    <property type="entry name" value="LD29223P"/>
    <property type="match status" value="1"/>
</dbReference>
<feature type="region of interest" description="Disordered" evidence="1">
    <location>
        <begin position="61"/>
        <end position="97"/>
    </location>
</feature>
<evidence type="ECO:0000256" key="1">
    <source>
        <dbReference type="SAM" id="MobiDB-lite"/>
    </source>
</evidence>
<reference evidence="3 4" key="1">
    <citation type="journal article" date="2020" name="Cell">
        <title>Large-Scale Comparative Analyses of Tick Genomes Elucidate Their Genetic Diversity and Vector Capacities.</title>
        <authorList>
            <consortium name="Tick Genome and Microbiome Consortium (TIGMIC)"/>
            <person name="Jia N."/>
            <person name="Wang J."/>
            <person name="Shi W."/>
            <person name="Du L."/>
            <person name="Sun Y."/>
            <person name="Zhan W."/>
            <person name="Jiang J.F."/>
            <person name="Wang Q."/>
            <person name="Zhang B."/>
            <person name="Ji P."/>
            <person name="Bell-Sakyi L."/>
            <person name="Cui X.M."/>
            <person name="Yuan T.T."/>
            <person name="Jiang B.G."/>
            <person name="Yang W.F."/>
            <person name="Lam T.T."/>
            <person name="Chang Q.C."/>
            <person name="Ding S.J."/>
            <person name="Wang X.J."/>
            <person name="Zhu J.G."/>
            <person name="Ruan X.D."/>
            <person name="Zhao L."/>
            <person name="Wei J.T."/>
            <person name="Ye R.Z."/>
            <person name="Que T.C."/>
            <person name="Du C.H."/>
            <person name="Zhou Y.H."/>
            <person name="Cheng J.X."/>
            <person name="Dai P.F."/>
            <person name="Guo W.B."/>
            <person name="Han X.H."/>
            <person name="Huang E.J."/>
            <person name="Li L.F."/>
            <person name="Wei W."/>
            <person name="Gao Y.C."/>
            <person name="Liu J.Z."/>
            <person name="Shao H.Z."/>
            <person name="Wang X."/>
            <person name="Wang C.C."/>
            <person name="Yang T.C."/>
            <person name="Huo Q.B."/>
            <person name="Li W."/>
            <person name="Chen H.Y."/>
            <person name="Chen S.E."/>
            <person name="Zhou L.G."/>
            <person name="Ni X.B."/>
            <person name="Tian J.H."/>
            <person name="Sheng Y."/>
            <person name="Liu T."/>
            <person name="Pan Y.S."/>
            <person name="Xia L.Y."/>
            <person name="Li J."/>
            <person name="Zhao F."/>
            <person name="Cao W.C."/>
        </authorList>
    </citation>
    <scope>NUCLEOTIDE SEQUENCE [LARGE SCALE GENOMIC DNA]</scope>
    <source>
        <strain evidence="3">HaeL-2018</strain>
    </source>
</reference>
<proteinExistence type="predicted"/>
<dbReference type="SUPFAM" id="SSF50156">
    <property type="entry name" value="PDZ domain-like"/>
    <property type="match status" value="1"/>
</dbReference>
<evidence type="ECO:0000313" key="4">
    <source>
        <dbReference type="Proteomes" id="UP000821853"/>
    </source>
</evidence>
<keyword evidence="4" id="KW-1185">Reference proteome</keyword>
<dbReference type="EMBL" id="JABSTR010000001">
    <property type="protein sequence ID" value="KAH9360184.1"/>
    <property type="molecule type" value="Genomic_DNA"/>
</dbReference>
<dbReference type="OrthoDB" id="10058001at2759"/>
<dbReference type="SMART" id="SM00228">
    <property type="entry name" value="PDZ"/>
    <property type="match status" value="1"/>
</dbReference>
<feature type="domain" description="PDZ" evidence="2">
    <location>
        <begin position="273"/>
        <end position="345"/>
    </location>
</feature>
<dbReference type="Gene3D" id="2.30.42.10">
    <property type="match status" value="1"/>
</dbReference>
<comment type="caution">
    <text evidence="3">The sequence shown here is derived from an EMBL/GenBank/DDBJ whole genome shotgun (WGS) entry which is preliminary data.</text>
</comment>
<dbReference type="PANTHER" id="PTHR14102">
    <property type="entry name" value="PAR-6-RELATED"/>
    <property type="match status" value="1"/>
</dbReference>
<evidence type="ECO:0000259" key="2">
    <source>
        <dbReference type="PROSITE" id="PS50106"/>
    </source>
</evidence>
<dbReference type="VEuPathDB" id="VectorBase:HLOH_065069"/>
<protein>
    <recommendedName>
        <fullName evidence="2">PDZ domain-containing protein</fullName>
    </recommendedName>
</protein>
<gene>
    <name evidence="3" type="ORF">HPB48_001664</name>
</gene>
<sequence length="372" mass="39817">MRIVFARPAAVVADATSSSAAETRTAPLCTAAQSCTPPARHVSGDYSSQPERCRPLPVNEATAEYSRPGGGRAAADVTMSPRSTSLPTLAGETSKGPAKVAKGRVEYALVTNKAKYHRGPLAPRGSTCVMGERPPRMHNSGTANSSTSNLLERVQGIGRSAKSALLRAFSTERIYRPQKVETAAGVLEKELVDNPDGVPRASPAPPASLVTGLKARMSLRRKSKRLTREDVAATQINTAAPVSACSDDPVWTGGQPTDVSCQLLQQSLDGTQVVELRRPPGRSFGFFLARGRLHSHHGVFVSRMHDARARKVLHGLLDVGDEILEVNGTDVRDADIVTVNSLMKNQTTVLLTVLPYVSRTDVSRKDVGRKDV</sequence>
<dbReference type="InterPro" id="IPR051741">
    <property type="entry name" value="PAR6_homolog"/>
</dbReference>
<accession>A0A9J6FC61</accession>
<dbReference type="Pfam" id="PF00595">
    <property type="entry name" value="PDZ"/>
    <property type="match status" value="1"/>
</dbReference>
<dbReference type="Proteomes" id="UP000821853">
    <property type="component" value="Chromosome 1"/>
</dbReference>
<dbReference type="InterPro" id="IPR001478">
    <property type="entry name" value="PDZ"/>
</dbReference>
<dbReference type="InterPro" id="IPR036034">
    <property type="entry name" value="PDZ_sf"/>
</dbReference>
<organism evidence="3 4">
    <name type="scientific">Haemaphysalis longicornis</name>
    <name type="common">Bush tick</name>
    <dbReference type="NCBI Taxonomy" id="44386"/>
    <lineage>
        <taxon>Eukaryota</taxon>
        <taxon>Metazoa</taxon>
        <taxon>Ecdysozoa</taxon>
        <taxon>Arthropoda</taxon>
        <taxon>Chelicerata</taxon>
        <taxon>Arachnida</taxon>
        <taxon>Acari</taxon>
        <taxon>Parasitiformes</taxon>
        <taxon>Ixodida</taxon>
        <taxon>Ixodoidea</taxon>
        <taxon>Ixodidae</taxon>
        <taxon>Haemaphysalinae</taxon>
        <taxon>Haemaphysalis</taxon>
    </lineage>
</organism>